<dbReference type="GO" id="GO:0030154">
    <property type="term" value="P:cell differentiation"/>
    <property type="evidence" value="ECO:0007669"/>
    <property type="project" value="UniProtKB-KW"/>
</dbReference>
<dbReference type="Proteomes" id="UP000825729">
    <property type="component" value="Unassembled WGS sequence"/>
</dbReference>
<dbReference type="EMBL" id="JAINDJ010000002">
    <property type="protein sequence ID" value="KAG9455543.1"/>
    <property type="molecule type" value="Genomic_DNA"/>
</dbReference>
<dbReference type="InterPro" id="IPR040353">
    <property type="entry name" value="FLX/FLX-like"/>
</dbReference>
<evidence type="ECO:0000313" key="8">
    <source>
        <dbReference type="EMBL" id="KAG9455543.1"/>
    </source>
</evidence>
<keyword evidence="4 6" id="KW-0175">Coiled coil</keyword>
<organism evidence="8 9">
    <name type="scientific">Aristolochia fimbriata</name>
    <name type="common">White veined hardy Dutchman's pipe vine</name>
    <dbReference type="NCBI Taxonomy" id="158543"/>
    <lineage>
        <taxon>Eukaryota</taxon>
        <taxon>Viridiplantae</taxon>
        <taxon>Streptophyta</taxon>
        <taxon>Embryophyta</taxon>
        <taxon>Tracheophyta</taxon>
        <taxon>Spermatophyta</taxon>
        <taxon>Magnoliopsida</taxon>
        <taxon>Magnoliidae</taxon>
        <taxon>Piperales</taxon>
        <taxon>Aristolochiaceae</taxon>
        <taxon>Aristolochia</taxon>
    </lineage>
</organism>
<dbReference type="GO" id="GO:0009908">
    <property type="term" value="P:flower development"/>
    <property type="evidence" value="ECO:0007669"/>
    <property type="project" value="UniProtKB-KW"/>
</dbReference>
<sequence length="400" mass="42975">MATRGHIPYDGHSIQSPGMLRHIPYPGVGPASSHHSLDPLPPVEIFEKKMAIQASEMEQLARENQRLAATHVTLRRDLVATQQEMQRVQNRMGGIHTDGEIKIKGLLENIAKMEADLRVSESMKKDLQEAHLEAKALVKARQELNAEIEKLTQELKKARSDLNSFPEMHAELDSLRQEHQRLRAQFEYEKGVNIEQVEQMHAMERNLISMAREVEKLRAEVVNAEKRAHAAIQYGSTYGSPDPGRSHSATGGGPGGYVDAYGRPPAHMNNSSSIETYGRPPVPASGVSEEAYGRPPPGAQMSGGPPDAYGRPQAQMSGGNPGEAYGMMPQAPASGSMPVEAYGRAHHMGGGGEVPVEGMSPYGGNGGQSVGGGAWTGPYHAAAATGAVQPAPPPPPPPQR</sequence>
<comment type="caution">
    <text evidence="8">The sequence shown here is derived from an EMBL/GenBank/DDBJ whole genome shotgun (WGS) entry which is preliminary data.</text>
</comment>
<evidence type="ECO:0000256" key="4">
    <source>
        <dbReference type="ARBA" id="ARBA00023054"/>
    </source>
</evidence>
<evidence type="ECO:0000256" key="3">
    <source>
        <dbReference type="ARBA" id="ARBA00022782"/>
    </source>
</evidence>
<feature type="compositionally biased region" description="Gly residues" evidence="7">
    <location>
        <begin position="361"/>
        <end position="375"/>
    </location>
</feature>
<evidence type="ECO:0000313" key="9">
    <source>
        <dbReference type="Proteomes" id="UP000825729"/>
    </source>
</evidence>
<protein>
    <recommendedName>
        <fullName evidence="10">Protein FLX-like 2</fullName>
    </recommendedName>
</protein>
<evidence type="ECO:0008006" key="10">
    <source>
        <dbReference type="Google" id="ProtNLM"/>
    </source>
</evidence>
<reference evidence="8 9" key="1">
    <citation type="submission" date="2021-07" db="EMBL/GenBank/DDBJ databases">
        <title>The Aristolochia fimbriata genome: insights into angiosperm evolution, floral development and chemical biosynthesis.</title>
        <authorList>
            <person name="Jiao Y."/>
        </authorList>
    </citation>
    <scope>NUCLEOTIDE SEQUENCE [LARGE SCALE GENOMIC DNA]</scope>
    <source>
        <strain evidence="8">IBCAS-2021</strain>
        <tissue evidence="8">Leaf</tissue>
    </source>
</reference>
<evidence type="ECO:0000256" key="1">
    <source>
        <dbReference type="ARBA" id="ARBA00005405"/>
    </source>
</evidence>
<feature type="compositionally biased region" description="Pro residues" evidence="7">
    <location>
        <begin position="390"/>
        <end position="400"/>
    </location>
</feature>
<keyword evidence="9" id="KW-1185">Reference proteome</keyword>
<evidence type="ECO:0000256" key="7">
    <source>
        <dbReference type="SAM" id="MobiDB-lite"/>
    </source>
</evidence>
<dbReference type="AlphaFoldDB" id="A0AAV7F398"/>
<gene>
    <name evidence="8" type="ORF">H6P81_000051</name>
</gene>
<accession>A0AAV7F398</accession>
<keyword evidence="3" id="KW-0221">Differentiation</keyword>
<keyword evidence="5" id="KW-0287">Flowering</keyword>
<keyword evidence="2" id="KW-0217">Developmental protein</keyword>
<proteinExistence type="inferred from homology"/>
<dbReference type="PANTHER" id="PTHR33405">
    <property type="entry name" value="PROTEIN FLX-LIKE 2"/>
    <property type="match status" value="1"/>
</dbReference>
<evidence type="ECO:0000256" key="5">
    <source>
        <dbReference type="ARBA" id="ARBA00023089"/>
    </source>
</evidence>
<feature type="coiled-coil region" evidence="6">
    <location>
        <begin position="43"/>
        <end position="227"/>
    </location>
</feature>
<feature type="region of interest" description="Disordered" evidence="7">
    <location>
        <begin position="235"/>
        <end position="400"/>
    </location>
</feature>
<name>A0AAV7F398_ARIFI</name>
<dbReference type="PANTHER" id="PTHR33405:SF18">
    <property type="entry name" value="PROTEIN FLX-LIKE 4"/>
    <property type="match status" value="1"/>
</dbReference>
<evidence type="ECO:0000256" key="2">
    <source>
        <dbReference type="ARBA" id="ARBA00022473"/>
    </source>
</evidence>
<evidence type="ECO:0000256" key="6">
    <source>
        <dbReference type="SAM" id="Coils"/>
    </source>
</evidence>
<comment type="similarity">
    <text evidence="1">Belongs to the FLX family.</text>
</comment>